<keyword evidence="3 11" id="KW-0812">Transmembrane</keyword>
<organism evidence="17 18">
    <name type="scientific">Fragariocoptes setiger</name>
    <dbReference type="NCBI Taxonomy" id="1670756"/>
    <lineage>
        <taxon>Eukaryota</taxon>
        <taxon>Metazoa</taxon>
        <taxon>Ecdysozoa</taxon>
        <taxon>Arthropoda</taxon>
        <taxon>Chelicerata</taxon>
        <taxon>Arachnida</taxon>
        <taxon>Acari</taxon>
        <taxon>Acariformes</taxon>
        <taxon>Trombidiformes</taxon>
        <taxon>Prostigmata</taxon>
        <taxon>Eupodina</taxon>
        <taxon>Eriophyoidea</taxon>
        <taxon>Phytoptidae</taxon>
        <taxon>Fragariocoptes</taxon>
    </lineage>
</organism>
<dbReference type="Gene3D" id="2.60.40.10">
    <property type="entry name" value="Immunoglobulins"/>
    <property type="match status" value="12"/>
</dbReference>
<sequence length="2035" mass="228037">MFKDISSPPTLSIVVVSFALICCCHLISVQSNALDQPPRIIIAPKNQIALVKKSANLVCSADGDPKPTIEWTKDGKPLNKKRIPPIKFDKGSVLRIDPLRKDRDEGTYECFVENGVGEPIRSKAEVKVVTDQETPSGFPKILSPTTSRQYTVELDHPATIECIYEGDPKPEITWLRNYVPIDFSNPRYFIINSRELRIQNSNEKDNGDYECQASNIHGIAISSATQMTVRSRTIPPLFTIAPQSQYEVVAGPSSHLEIPCVAYGSPMPEITWMKNNMTLGSSSQPSIGTKTLILQQDLLVESANYTCVATSRSGTNSTTTTVIVKTLPAPPYNLTSQDVTHNSIRLSWSHTNAQDSSISYILRYRPRGNNDDNDFTEVPGITTSYYTISDLSPFTTYELIVQALNPVGRSQPSKSISVTTKDLSQSGTSAMAVRNIRARPSSPNTVYISWDPPELGGESVLGYIVYYTTDPNQPLTLWSSQTVDNGKLTTISDLSPDRVYTIQIQTKSNRGTGPLSSQVTVKTHLGVPGVPGDFKEVSKTTRTISLSWSRPTELTEPLSGYKIYWNDTFTQKSEQRTIPDVESYTLTDLSPDTAYKIRISAFSKRGEGSATAPIMVNTEPYVELPSAPHDVKVEVRGPKSFILFWREPLMSKHVTTLTGYKITVSESDSELDEGKNLTTIDVESDERSYEMRDLEPNTKYRVTIQATTAFGVGNSSKPLVIQTDEDVPGEPRNLRLQSLPSEASIKAEWEPPSNKEQSGLIRGYQLRVQELSTDPSIVNPPQIRDVPDEYAKSYIITGLQPSTDYEIQVAALTRKATGPFTQPKRATTRGGVPLRPEMSVRVYRDEPDSSVEISWTRPAVTMGTVISYQLKYSHKESNSHTNMIEFEPSRTSYVLKNLHKGVTYQFKLSAKNSNGWGQESTAYVDVPESVPEAGPTDLKYKLISPTDVALSWSPPPEDKRNGKIIGYLVTMGKVGVPPKEYQTSDNRIVLNSLSENTEYIFTVKSKTSIGYGPSSEKKFSTLRDVPPSPSNVKAMATSFNSMMVWWDELAYFPGILGYRILYTNKNPSEDLEKWQSKNVTITGSVTIKGLLENGIYTVCISAINTAGLGKLSEFVTLQIIPNEVPVELRSSSVTTHSAVLSWKPPLKLAPLRYRIDYDAYKEFNDNLGKLQVLPIPKQTIELDSSVSEHSIDNLMPYTSYRFNVTAVPPNESFRPPAEIVVTTAMAAPKPMVKPDLLAMSRTGQEITMMLPLASEEYGPINHYYVVVIPHDISTLQDPDSYSLEDLSSTQSHETRGPYITAKFPRLKVKRQFVVGDGETYDGYLNRPLRPDQKYHVFVRAVVDTSSKSLYTSSPMSDAIGLGSTSGQTTPIGASPQATQQINNRNGLGLLLVLGFLIILVLSIITVLLKRQRQALKSANNHINETTMKLLPDLTDRPYATAQPSDPVELRRLNYQSPAMINHPPVPISELANHIEELRTGDNLKQEYESIEPGQQFTWENSNLDVNRPKNRYGNVVAYDHSRVVLRPIDGIIGSDYINANYCDGYRKPNAYIATQGPLSDTVSDFWRMVWEQNSKTLVMMTQIEERGRVKCIQYWPARESETYHLITVTVIDVEELAYYSIRTFKIQHQNSTETREIRQFQFTAWPDHGVPNHPTPFIMFLRRIKSSNPPDAGPLVVLCSAGVGRTGCFIVIDSMIERIKYENTVDIYGHVTCLRAQRNYIVQTEDQYMFIHDAVLEAVIASNTCIPAQNLEAHLHSLSQVVPDGTATGLELEFKRLAAVRYGPQKFTSANLPVNKFKNRLMNILPYESTRVCIEPIAGYEGSDYINASFIDGYRQRNAYIATQSPLPDTVNDFWRMVSEHNASIIVMLTRLKEMGREKCTQYWPAERSADYVSCRVEMLREYNMTPNYVVREFNLIDNDPSYNRTVRQFHYIDWPEQGVPKSGDSFIDFIVQVHKTKEQFGLEGPIVVHCSAGVGRTGVFIALSILLEQLQNEGIADLFSTVRTLRMQRPGMLQTDEQYQFCYSTALDYVRSFT</sequence>
<name>A0ABQ7S8I7_9ACAR</name>
<dbReference type="SUPFAM" id="SSF52799">
    <property type="entry name" value="(Phosphotyrosine protein) phosphatases II"/>
    <property type="match status" value="2"/>
</dbReference>
<dbReference type="CDD" id="cd00063">
    <property type="entry name" value="FN3"/>
    <property type="match status" value="9"/>
</dbReference>
<dbReference type="InterPro" id="IPR003595">
    <property type="entry name" value="Tyr_Pase_cat"/>
</dbReference>
<dbReference type="Proteomes" id="UP000825002">
    <property type="component" value="Unassembled WGS sequence"/>
</dbReference>
<dbReference type="InterPro" id="IPR003599">
    <property type="entry name" value="Ig_sub"/>
</dbReference>
<dbReference type="PRINTS" id="PR00700">
    <property type="entry name" value="PRTYPHPHTASE"/>
</dbReference>
<dbReference type="CDD" id="cd14553">
    <property type="entry name" value="R-PTPc-LAR-1"/>
    <property type="match status" value="1"/>
</dbReference>
<dbReference type="EMBL" id="JAIFTH010000358">
    <property type="protein sequence ID" value="KAG9509735.1"/>
    <property type="molecule type" value="Genomic_DNA"/>
</dbReference>
<evidence type="ECO:0000259" key="15">
    <source>
        <dbReference type="PROSITE" id="PS50835"/>
    </source>
</evidence>
<dbReference type="Pfam" id="PF00102">
    <property type="entry name" value="Y_phosphatase"/>
    <property type="match status" value="2"/>
</dbReference>
<evidence type="ECO:0000313" key="18">
    <source>
        <dbReference type="Proteomes" id="UP000825002"/>
    </source>
</evidence>
<evidence type="ECO:0000256" key="9">
    <source>
        <dbReference type="ARBA" id="ARBA00023180"/>
    </source>
</evidence>
<feature type="domain" description="Fibronectin type-III" evidence="16">
    <location>
        <begin position="1124"/>
        <end position="1227"/>
    </location>
</feature>
<evidence type="ECO:0000259" key="14">
    <source>
        <dbReference type="PROSITE" id="PS50056"/>
    </source>
</evidence>
<keyword evidence="6" id="KW-0904">Protein phosphatase</keyword>
<dbReference type="PROSITE" id="PS50055">
    <property type="entry name" value="TYR_PHOSPHATASE_PTP"/>
    <property type="match status" value="2"/>
</dbReference>
<evidence type="ECO:0000256" key="1">
    <source>
        <dbReference type="ARBA" id="ARBA00004479"/>
    </source>
</evidence>
<dbReference type="SUPFAM" id="SSF48726">
    <property type="entry name" value="Immunoglobulin"/>
    <property type="match status" value="3"/>
</dbReference>
<dbReference type="InterPro" id="IPR003961">
    <property type="entry name" value="FN3_dom"/>
</dbReference>
<comment type="catalytic activity">
    <reaction evidence="10">
        <text>O-phospho-L-tyrosyl-[protein] + H2O = L-tyrosyl-[protein] + phosphate</text>
        <dbReference type="Rhea" id="RHEA:10684"/>
        <dbReference type="Rhea" id="RHEA-COMP:10136"/>
        <dbReference type="Rhea" id="RHEA-COMP:20101"/>
        <dbReference type="ChEBI" id="CHEBI:15377"/>
        <dbReference type="ChEBI" id="CHEBI:43474"/>
        <dbReference type="ChEBI" id="CHEBI:46858"/>
        <dbReference type="ChEBI" id="CHEBI:61978"/>
        <dbReference type="EC" id="3.1.3.48"/>
    </reaction>
</comment>
<dbReference type="InterPro" id="IPR013783">
    <property type="entry name" value="Ig-like_fold"/>
</dbReference>
<comment type="caution">
    <text evidence="17">The sequence shown here is derived from an EMBL/GenBank/DDBJ whole genome shotgun (WGS) entry which is preliminary data.</text>
</comment>
<feature type="domain" description="Ig-like" evidence="15">
    <location>
        <begin position="139"/>
        <end position="228"/>
    </location>
</feature>
<dbReference type="InterPro" id="IPR029021">
    <property type="entry name" value="Prot-tyrosine_phosphatase-like"/>
</dbReference>
<dbReference type="PROSITE" id="PS50835">
    <property type="entry name" value="IG_LIKE"/>
    <property type="match status" value="3"/>
</dbReference>
<dbReference type="PROSITE" id="PS50853">
    <property type="entry name" value="FN3"/>
    <property type="match status" value="9"/>
</dbReference>
<proteinExistence type="predicted"/>
<evidence type="ECO:0000256" key="3">
    <source>
        <dbReference type="ARBA" id="ARBA00022692"/>
    </source>
</evidence>
<evidence type="ECO:0000259" key="16">
    <source>
        <dbReference type="PROSITE" id="PS50853"/>
    </source>
</evidence>
<dbReference type="SMART" id="SM00404">
    <property type="entry name" value="PTPc_motif"/>
    <property type="match status" value="2"/>
</dbReference>
<dbReference type="Pfam" id="PF23144">
    <property type="entry name" value="Fn3_PTPRU"/>
    <property type="match status" value="1"/>
</dbReference>
<feature type="domain" description="Tyrosine specific protein phosphatases" evidence="14">
    <location>
        <begin position="1655"/>
        <end position="1729"/>
    </location>
</feature>
<feature type="domain" description="Fibronectin type-III" evidence="16">
    <location>
        <begin position="330"/>
        <end position="423"/>
    </location>
</feature>
<keyword evidence="4 12" id="KW-0732">Signal</keyword>
<keyword evidence="7 11" id="KW-1133">Transmembrane helix</keyword>
<dbReference type="PANTHER" id="PTHR46957">
    <property type="entry name" value="CYTOKINE RECEPTOR"/>
    <property type="match status" value="1"/>
</dbReference>
<dbReference type="InterPro" id="IPR036116">
    <property type="entry name" value="FN3_sf"/>
</dbReference>
<feature type="domain" description="Tyrosine-protein phosphatase" evidence="13">
    <location>
        <begin position="1483"/>
        <end position="1738"/>
    </location>
</feature>
<dbReference type="Pfam" id="PF00041">
    <property type="entry name" value="fn3"/>
    <property type="match status" value="9"/>
</dbReference>
<dbReference type="PANTHER" id="PTHR46957:SF6">
    <property type="entry name" value="PROTEIN-TYROSINE-PHOSPHATASE"/>
    <property type="match status" value="1"/>
</dbReference>
<dbReference type="InterPro" id="IPR050713">
    <property type="entry name" value="RTP_Phos/Ushers"/>
</dbReference>
<dbReference type="InterPro" id="IPR003598">
    <property type="entry name" value="Ig_sub2"/>
</dbReference>
<keyword evidence="18" id="KW-1185">Reference proteome</keyword>
<accession>A0ABQ7S8I7</accession>
<feature type="domain" description="Tyrosine specific protein phosphatases" evidence="14">
    <location>
        <begin position="1945"/>
        <end position="2021"/>
    </location>
</feature>
<dbReference type="InterPro" id="IPR036179">
    <property type="entry name" value="Ig-like_dom_sf"/>
</dbReference>
<feature type="domain" description="Fibronectin type-III" evidence="16">
    <location>
        <begin position="432"/>
        <end position="526"/>
    </location>
</feature>
<dbReference type="PRINTS" id="PR00014">
    <property type="entry name" value="FNTYPEIII"/>
</dbReference>
<keyword evidence="5" id="KW-0378">Hydrolase</keyword>
<dbReference type="InterPro" id="IPR007110">
    <property type="entry name" value="Ig-like_dom"/>
</dbReference>
<feature type="transmembrane region" description="Helical" evidence="11">
    <location>
        <begin position="1386"/>
        <end position="1408"/>
    </location>
</feature>
<evidence type="ECO:0000256" key="10">
    <source>
        <dbReference type="ARBA" id="ARBA00051722"/>
    </source>
</evidence>
<keyword evidence="8 11" id="KW-0472">Membrane</keyword>
<dbReference type="Pfam" id="PF13927">
    <property type="entry name" value="Ig_3"/>
    <property type="match status" value="3"/>
</dbReference>
<feature type="non-terminal residue" evidence="17">
    <location>
        <position position="2035"/>
    </location>
</feature>
<dbReference type="Gene3D" id="3.90.190.10">
    <property type="entry name" value="Protein tyrosine phosphatase superfamily"/>
    <property type="match status" value="2"/>
</dbReference>
<feature type="domain" description="Fibronectin type-III" evidence="16">
    <location>
        <begin position="1029"/>
        <end position="1123"/>
    </location>
</feature>
<feature type="domain" description="Fibronectin type-III" evidence="16">
    <location>
        <begin position="730"/>
        <end position="831"/>
    </location>
</feature>
<feature type="domain" description="Fibronectin type-III" evidence="16">
    <location>
        <begin position="934"/>
        <end position="1028"/>
    </location>
</feature>
<protein>
    <recommendedName>
        <fullName evidence="2">protein-tyrosine-phosphatase</fullName>
        <ecNumber evidence="2">3.1.3.48</ecNumber>
    </recommendedName>
</protein>
<dbReference type="SMART" id="SM00409">
    <property type="entry name" value="IG"/>
    <property type="match status" value="3"/>
</dbReference>
<feature type="domain" description="Ig-like" evidence="15">
    <location>
        <begin position="38"/>
        <end position="127"/>
    </location>
</feature>
<evidence type="ECO:0000256" key="5">
    <source>
        <dbReference type="ARBA" id="ARBA00022801"/>
    </source>
</evidence>
<evidence type="ECO:0000259" key="13">
    <source>
        <dbReference type="PROSITE" id="PS50055"/>
    </source>
</evidence>
<feature type="domain" description="Fibronectin type-III" evidence="16">
    <location>
        <begin position="530"/>
        <end position="621"/>
    </location>
</feature>
<feature type="domain" description="Ig-like" evidence="15">
    <location>
        <begin position="236"/>
        <end position="323"/>
    </location>
</feature>
<feature type="domain" description="Tyrosine-protein phosphatase" evidence="13">
    <location>
        <begin position="1770"/>
        <end position="2030"/>
    </location>
</feature>
<evidence type="ECO:0000313" key="17">
    <source>
        <dbReference type="EMBL" id="KAG9509735.1"/>
    </source>
</evidence>
<dbReference type="PROSITE" id="PS00383">
    <property type="entry name" value="TYR_PHOSPHATASE_1"/>
    <property type="match status" value="1"/>
</dbReference>
<reference evidence="17 18" key="1">
    <citation type="submission" date="2020-10" db="EMBL/GenBank/DDBJ databases">
        <authorList>
            <person name="Klimov P.B."/>
            <person name="Dyachkov S.M."/>
            <person name="Chetverikov P.E."/>
        </authorList>
    </citation>
    <scope>NUCLEOTIDE SEQUENCE [LARGE SCALE GENOMIC DNA]</scope>
    <source>
        <strain evidence="17">BMOC 18-1129-001#AD2665</strain>
        <tissue evidence="17">Entire mites</tissue>
    </source>
</reference>
<keyword evidence="9" id="KW-0325">Glycoprotein</keyword>
<dbReference type="PROSITE" id="PS50056">
    <property type="entry name" value="TYR_PHOSPHATASE_2"/>
    <property type="match status" value="2"/>
</dbReference>
<evidence type="ECO:0000256" key="6">
    <source>
        <dbReference type="ARBA" id="ARBA00022912"/>
    </source>
</evidence>
<dbReference type="SUPFAM" id="SSF49265">
    <property type="entry name" value="Fibronectin type III"/>
    <property type="match status" value="5"/>
</dbReference>
<evidence type="ECO:0000256" key="4">
    <source>
        <dbReference type="ARBA" id="ARBA00022729"/>
    </source>
</evidence>
<feature type="chain" id="PRO_5045950391" description="protein-tyrosine-phosphatase" evidence="12">
    <location>
        <begin position="27"/>
        <end position="2035"/>
    </location>
</feature>
<evidence type="ECO:0000256" key="2">
    <source>
        <dbReference type="ARBA" id="ARBA00013064"/>
    </source>
</evidence>
<evidence type="ECO:0000256" key="11">
    <source>
        <dbReference type="SAM" id="Phobius"/>
    </source>
</evidence>
<dbReference type="InterPro" id="IPR057598">
    <property type="entry name" value="Fn3_PTPRU"/>
</dbReference>
<dbReference type="EC" id="3.1.3.48" evidence="2"/>
<evidence type="ECO:0000256" key="7">
    <source>
        <dbReference type="ARBA" id="ARBA00022989"/>
    </source>
</evidence>
<evidence type="ECO:0000256" key="8">
    <source>
        <dbReference type="ARBA" id="ARBA00023136"/>
    </source>
</evidence>
<comment type="subcellular location">
    <subcellularLocation>
        <location evidence="1">Membrane</location>
        <topology evidence="1">Single-pass type I membrane protein</topology>
    </subcellularLocation>
</comment>
<feature type="signal peptide" evidence="12">
    <location>
        <begin position="1"/>
        <end position="26"/>
    </location>
</feature>
<feature type="domain" description="Fibronectin type-III" evidence="16">
    <location>
        <begin position="627"/>
        <end position="726"/>
    </location>
</feature>
<dbReference type="InterPro" id="IPR000242">
    <property type="entry name" value="PTP_cat"/>
</dbReference>
<feature type="domain" description="Fibronectin type-III" evidence="16">
    <location>
        <begin position="836"/>
        <end position="933"/>
    </location>
</feature>
<dbReference type="SMART" id="SM00194">
    <property type="entry name" value="PTPc"/>
    <property type="match status" value="2"/>
</dbReference>
<dbReference type="InterPro" id="IPR016130">
    <property type="entry name" value="Tyr_Pase_AS"/>
</dbReference>
<evidence type="ECO:0000256" key="12">
    <source>
        <dbReference type="SAM" id="SignalP"/>
    </source>
</evidence>
<gene>
    <name evidence="17" type="primary">Lar</name>
    <name evidence="17" type="ORF">GZH46_01736</name>
</gene>
<dbReference type="InterPro" id="IPR000387">
    <property type="entry name" value="Tyr_Pase_dom"/>
</dbReference>
<dbReference type="SMART" id="SM00408">
    <property type="entry name" value="IGc2"/>
    <property type="match status" value="3"/>
</dbReference>
<dbReference type="SMART" id="SM00060">
    <property type="entry name" value="FN3"/>
    <property type="match status" value="10"/>
</dbReference>